<proteinExistence type="predicted"/>
<evidence type="ECO:0000313" key="1">
    <source>
        <dbReference type="EMBL" id="KAG8188702.1"/>
    </source>
</evidence>
<dbReference type="Proteomes" id="UP000827092">
    <property type="component" value="Unassembled WGS sequence"/>
</dbReference>
<reference evidence="1 2" key="1">
    <citation type="journal article" date="2022" name="Nat. Ecol. Evol.">
        <title>A masculinizing supergene underlies an exaggerated male reproductive morph in a spider.</title>
        <authorList>
            <person name="Hendrickx F."/>
            <person name="De Corte Z."/>
            <person name="Sonet G."/>
            <person name="Van Belleghem S.M."/>
            <person name="Kostlbacher S."/>
            <person name="Vangestel C."/>
        </authorList>
    </citation>
    <scope>NUCLEOTIDE SEQUENCE [LARGE SCALE GENOMIC DNA]</scope>
    <source>
        <strain evidence="1">W744_W776</strain>
    </source>
</reference>
<organism evidence="1 2">
    <name type="scientific">Oedothorax gibbosus</name>
    <dbReference type="NCBI Taxonomy" id="931172"/>
    <lineage>
        <taxon>Eukaryota</taxon>
        <taxon>Metazoa</taxon>
        <taxon>Ecdysozoa</taxon>
        <taxon>Arthropoda</taxon>
        <taxon>Chelicerata</taxon>
        <taxon>Arachnida</taxon>
        <taxon>Araneae</taxon>
        <taxon>Araneomorphae</taxon>
        <taxon>Entelegynae</taxon>
        <taxon>Araneoidea</taxon>
        <taxon>Linyphiidae</taxon>
        <taxon>Erigoninae</taxon>
        <taxon>Oedothorax</taxon>
    </lineage>
</organism>
<protein>
    <submittedName>
        <fullName evidence="1">Uncharacterized protein</fullName>
    </submittedName>
</protein>
<dbReference type="AlphaFoldDB" id="A0AAV6UXY2"/>
<accession>A0AAV6UXY2</accession>
<dbReference type="EMBL" id="JAFNEN010000233">
    <property type="protein sequence ID" value="KAG8188702.1"/>
    <property type="molecule type" value="Genomic_DNA"/>
</dbReference>
<gene>
    <name evidence="1" type="ORF">JTE90_003958</name>
</gene>
<comment type="caution">
    <text evidence="1">The sequence shown here is derived from an EMBL/GenBank/DDBJ whole genome shotgun (WGS) entry which is preliminary data.</text>
</comment>
<name>A0AAV6UXY2_9ARAC</name>
<keyword evidence="2" id="KW-1185">Reference proteome</keyword>
<evidence type="ECO:0000313" key="2">
    <source>
        <dbReference type="Proteomes" id="UP000827092"/>
    </source>
</evidence>
<sequence length="82" mass="9374">MAKADDIRLWYKSLPDKPRQISTLHISLIYQGMRPHHPLYLCPGQCIKSYSITPGHPGILQICNHVLVVYHARDNAHICPCE</sequence>